<evidence type="ECO:0000256" key="8">
    <source>
        <dbReference type="HAMAP-Rule" id="MF_00011"/>
    </source>
</evidence>
<proteinExistence type="inferred from homology"/>
<dbReference type="CDD" id="cd03108">
    <property type="entry name" value="AdSS"/>
    <property type="match status" value="1"/>
</dbReference>
<comment type="subcellular location">
    <subcellularLocation>
        <location evidence="8">Cytoplasm</location>
    </subcellularLocation>
</comment>
<dbReference type="InterPro" id="IPR027417">
    <property type="entry name" value="P-loop_NTPase"/>
</dbReference>
<keyword evidence="5 8" id="KW-0658">Purine biosynthesis</keyword>
<dbReference type="FunFam" id="3.90.170.10:FF:000001">
    <property type="entry name" value="Adenylosuccinate synthetase"/>
    <property type="match status" value="1"/>
</dbReference>
<evidence type="ECO:0000256" key="1">
    <source>
        <dbReference type="ARBA" id="ARBA00011738"/>
    </source>
</evidence>
<feature type="binding site" evidence="8">
    <location>
        <begin position="330"/>
        <end position="332"/>
    </location>
    <ligand>
        <name>GTP</name>
        <dbReference type="ChEBI" id="CHEBI:37565"/>
    </ligand>
</feature>
<sequence length="426" mass="47498">MAGYVVVGTQWGDEGKGKIIDVLADRADYVVRFQGGNNAGHTVVVNGEKFILHLLPSGMLHGNGKCIIGPGVVVDPKVLLKELDTLEEKGAKVDHLFISDRAHIIMPYHIRIDELNEETSGENKIGTTKRGIGPCYADKINRIGIRAVDFLNMDIFAEKLKRFLEKKNQIITKIYESEPLSYEKILADYTGYADRLRHRIIDSIPEINKALDEDKLVLFEGAQAMMLDINYGTYPYVTSSSPTTGGVTTGVGVSPRKITKGIGVMKAYTTRVGEGPFVTELNDELGEKLRQIGGEYGATTGRPRRCGWLDLVVGKYAVDINGLTDIVITKIDVLSGLDTVKICVAYEIDGKRYDYVPASTEILYRAKPIYEELPGWKEDISQMKTYEELPENCKKYIKRMEEFLNCPISVVSVGPDRSQNIHIREI</sequence>
<dbReference type="PROSITE" id="PS00513">
    <property type="entry name" value="ADENYLOSUCCIN_SYN_2"/>
    <property type="match status" value="1"/>
</dbReference>
<dbReference type="NCBIfam" id="TIGR00184">
    <property type="entry name" value="purA"/>
    <property type="match status" value="1"/>
</dbReference>
<dbReference type="Pfam" id="PF00709">
    <property type="entry name" value="Adenylsucc_synt"/>
    <property type="match status" value="1"/>
</dbReference>
<evidence type="ECO:0000313" key="11">
    <source>
        <dbReference type="EMBL" id="STO31978.1"/>
    </source>
</evidence>
<dbReference type="InterPro" id="IPR033128">
    <property type="entry name" value="Adenylosuccin_syn_Lys_AS"/>
</dbReference>
<dbReference type="HAMAP" id="MF_00011">
    <property type="entry name" value="Adenylosucc_synth"/>
    <property type="match status" value="1"/>
</dbReference>
<protein>
    <recommendedName>
        <fullName evidence="8 10">Adenylosuccinate synthetase</fullName>
        <shortName evidence="8">AMPSase</shortName>
        <shortName evidence="8">AdSS</shortName>
        <ecNumber evidence="8 10">6.3.4.4</ecNumber>
    </recommendedName>
    <alternativeName>
        <fullName evidence="8">IMP--aspartate ligase</fullName>
    </alternativeName>
</protein>
<feature type="binding site" description="in other chain" evidence="8">
    <location>
        <begin position="13"/>
        <end position="16"/>
    </location>
    <ligand>
        <name>IMP</name>
        <dbReference type="ChEBI" id="CHEBI:58053"/>
        <note>ligand shared between dimeric partners</note>
    </ligand>
</feature>
<evidence type="ECO:0000256" key="2">
    <source>
        <dbReference type="ARBA" id="ARBA00022598"/>
    </source>
</evidence>
<comment type="catalytic activity">
    <reaction evidence="8 10">
        <text>IMP + L-aspartate + GTP = N(6)-(1,2-dicarboxyethyl)-AMP + GDP + phosphate + 2 H(+)</text>
        <dbReference type="Rhea" id="RHEA:15753"/>
        <dbReference type="ChEBI" id="CHEBI:15378"/>
        <dbReference type="ChEBI" id="CHEBI:29991"/>
        <dbReference type="ChEBI" id="CHEBI:37565"/>
        <dbReference type="ChEBI" id="CHEBI:43474"/>
        <dbReference type="ChEBI" id="CHEBI:57567"/>
        <dbReference type="ChEBI" id="CHEBI:58053"/>
        <dbReference type="ChEBI" id="CHEBI:58189"/>
        <dbReference type="EC" id="6.3.4.4"/>
    </reaction>
</comment>
<dbReference type="AlphaFoldDB" id="A0A377GYD9"/>
<dbReference type="Gene3D" id="3.40.440.10">
    <property type="entry name" value="Adenylosuccinate Synthetase, subunit A, domain 1"/>
    <property type="match status" value="1"/>
</dbReference>
<feature type="binding site" description="in other chain" evidence="8">
    <location>
        <position position="223"/>
    </location>
    <ligand>
        <name>IMP</name>
        <dbReference type="ChEBI" id="CHEBI:58053"/>
        <note>ligand shared between dimeric partners</note>
    </ligand>
</feature>
<feature type="binding site" evidence="8">
    <location>
        <begin position="40"/>
        <end position="42"/>
    </location>
    <ligand>
        <name>GTP</name>
        <dbReference type="ChEBI" id="CHEBI:37565"/>
    </ligand>
</feature>
<organism evidence="11 12">
    <name type="scientific">Fusobacterium necrogenes</name>
    <dbReference type="NCBI Taxonomy" id="858"/>
    <lineage>
        <taxon>Bacteria</taxon>
        <taxon>Fusobacteriati</taxon>
        <taxon>Fusobacteriota</taxon>
        <taxon>Fusobacteriia</taxon>
        <taxon>Fusobacteriales</taxon>
        <taxon>Fusobacteriaceae</taxon>
        <taxon>Fusobacterium</taxon>
    </lineage>
</organism>
<keyword evidence="2 8" id="KW-0436">Ligase</keyword>
<dbReference type="Gene3D" id="1.10.300.10">
    <property type="entry name" value="Adenylosuccinate Synthetase, subunit A, domain 2"/>
    <property type="match status" value="1"/>
</dbReference>
<comment type="cofactor">
    <cofactor evidence="8">
        <name>Mg(2+)</name>
        <dbReference type="ChEBI" id="CHEBI:18420"/>
    </cofactor>
    <text evidence="8">Binds 1 Mg(2+) ion per subunit.</text>
</comment>
<dbReference type="RefSeq" id="WP_115270765.1">
    <property type="nucleotide sequence ID" value="NZ_CASFEE010000054.1"/>
</dbReference>
<feature type="binding site" description="in other chain" evidence="8">
    <location>
        <position position="302"/>
    </location>
    <ligand>
        <name>IMP</name>
        <dbReference type="ChEBI" id="CHEBI:58053"/>
        <note>ligand shared between dimeric partners</note>
    </ligand>
</feature>
<keyword evidence="4 8" id="KW-0547">Nucleotide-binding</keyword>
<dbReference type="PANTHER" id="PTHR11846:SF0">
    <property type="entry name" value="ADENYLOSUCCINATE SYNTHETASE"/>
    <property type="match status" value="1"/>
</dbReference>
<feature type="active site" evidence="9">
    <location>
        <position position="139"/>
    </location>
</feature>
<dbReference type="GO" id="GO:0046040">
    <property type="term" value="P:IMP metabolic process"/>
    <property type="evidence" value="ECO:0007669"/>
    <property type="project" value="TreeGrafter"/>
</dbReference>
<dbReference type="OrthoDB" id="9807553at2"/>
<gene>
    <name evidence="8 11" type="primary">purA</name>
    <name evidence="11" type="ORF">NCTC10723_01442</name>
</gene>
<evidence type="ECO:0000313" key="12">
    <source>
        <dbReference type="Proteomes" id="UP000255328"/>
    </source>
</evidence>
<dbReference type="FunFam" id="1.10.300.10:FF:000001">
    <property type="entry name" value="Adenylosuccinate synthetase"/>
    <property type="match status" value="1"/>
</dbReference>
<keyword evidence="7 8" id="KW-0342">GTP-binding</keyword>
<feature type="binding site" evidence="8">
    <location>
        <begin position="298"/>
        <end position="304"/>
    </location>
    <ligand>
        <name>substrate</name>
    </ligand>
</feature>
<dbReference type="SUPFAM" id="SSF52540">
    <property type="entry name" value="P-loop containing nucleoside triphosphate hydrolases"/>
    <property type="match status" value="1"/>
</dbReference>
<evidence type="ECO:0000256" key="5">
    <source>
        <dbReference type="ARBA" id="ARBA00022755"/>
    </source>
</evidence>
<dbReference type="SMART" id="SM00788">
    <property type="entry name" value="Adenylsucc_synt"/>
    <property type="match status" value="1"/>
</dbReference>
<keyword evidence="6 8" id="KW-0460">Magnesium</keyword>
<evidence type="ECO:0000256" key="4">
    <source>
        <dbReference type="ARBA" id="ARBA00022741"/>
    </source>
</evidence>
<dbReference type="GO" id="GO:0000287">
    <property type="term" value="F:magnesium ion binding"/>
    <property type="evidence" value="ECO:0007669"/>
    <property type="project" value="UniProtKB-UniRule"/>
</dbReference>
<evidence type="ECO:0000256" key="10">
    <source>
        <dbReference type="RuleBase" id="RU000520"/>
    </source>
</evidence>
<dbReference type="GO" id="GO:0005525">
    <property type="term" value="F:GTP binding"/>
    <property type="evidence" value="ECO:0007669"/>
    <property type="project" value="UniProtKB-UniRule"/>
</dbReference>
<feature type="binding site" description="in other chain" evidence="8">
    <location>
        <position position="128"/>
    </location>
    <ligand>
        <name>IMP</name>
        <dbReference type="ChEBI" id="CHEBI:58053"/>
        <note>ligand shared between dimeric partners</note>
    </ligand>
</feature>
<feature type="binding site" evidence="8">
    <location>
        <begin position="12"/>
        <end position="18"/>
    </location>
    <ligand>
        <name>GTP</name>
        <dbReference type="ChEBI" id="CHEBI:37565"/>
    </ligand>
</feature>
<feature type="binding site" evidence="8">
    <location>
        <begin position="412"/>
        <end position="414"/>
    </location>
    <ligand>
        <name>GTP</name>
        <dbReference type="ChEBI" id="CHEBI:37565"/>
    </ligand>
</feature>
<dbReference type="InterPro" id="IPR042111">
    <property type="entry name" value="Adenylosuccinate_synth_dom3"/>
</dbReference>
<dbReference type="InterPro" id="IPR042109">
    <property type="entry name" value="Adenylosuccinate_synth_dom1"/>
</dbReference>
<name>A0A377GYD9_9FUSO</name>
<feature type="binding site" description="in other chain" evidence="8">
    <location>
        <begin position="38"/>
        <end position="41"/>
    </location>
    <ligand>
        <name>IMP</name>
        <dbReference type="ChEBI" id="CHEBI:58053"/>
        <note>ligand shared between dimeric partners</note>
    </ligand>
</feature>
<reference evidence="11 12" key="1">
    <citation type="submission" date="2018-06" db="EMBL/GenBank/DDBJ databases">
        <authorList>
            <consortium name="Pathogen Informatics"/>
            <person name="Doyle S."/>
        </authorList>
    </citation>
    <scope>NUCLEOTIDE SEQUENCE [LARGE SCALE GENOMIC DNA]</scope>
    <source>
        <strain evidence="11 12">NCTC10723</strain>
    </source>
</reference>
<feature type="binding site" evidence="8">
    <location>
        <position position="13"/>
    </location>
    <ligand>
        <name>Mg(2+)</name>
        <dbReference type="ChEBI" id="CHEBI:18420"/>
    </ligand>
</feature>
<feature type="active site" description="Proton acceptor" evidence="8">
    <location>
        <position position="13"/>
    </location>
</feature>
<dbReference type="Proteomes" id="UP000255328">
    <property type="component" value="Unassembled WGS sequence"/>
</dbReference>
<feature type="binding site" evidence="8">
    <location>
        <position position="40"/>
    </location>
    <ligand>
        <name>Mg(2+)</name>
        <dbReference type="ChEBI" id="CHEBI:18420"/>
    </ligand>
</feature>
<dbReference type="UniPathway" id="UPA00075">
    <property type="reaction ID" value="UER00335"/>
</dbReference>
<dbReference type="PROSITE" id="PS01266">
    <property type="entry name" value="ADENYLOSUCCIN_SYN_1"/>
    <property type="match status" value="1"/>
</dbReference>
<dbReference type="InterPro" id="IPR042110">
    <property type="entry name" value="Adenylosuccinate_synth_dom2"/>
</dbReference>
<evidence type="ECO:0000256" key="7">
    <source>
        <dbReference type="ARBA" id="ARBA00023134"/>
    </source>
</evidence>
<keyword evidence="12" id="KW-1185">Reference proteome</keyword>
<dbReference type="NCBIfam" id="NF002223">
    <property type="entry name" value="PRK01117.1"/>
    <property type="match status" value="1"/>
</dbReference>
<feature type="binding site" evidence="8">
    <location>
        <position position="142"/>
    </location>
    <ligand>
        <name>IMP</name>
        <dbReference type="ChEBI" id="CHEBI:58053"/>
        <note>ligand shared between dimeric partners</note>
    </ligand>
</feature>
<dbReference type="EMBL" id="UGGU01000003">
    <property type="protein sequence ID" value="STO31978.1"/>
    <property type="molecule type" value="Genomic_DNA"/>
</dbReference>
<comment type="subunit">
    <text evidence="1 8">Homodimer.</text>
</comment>
<dbReference type="InterPro" id="IPR018220">
    <property type="entry name" value="Adenylosuccin_syn_GTP-bd"/>
</dbReference>
<dbReference type="GO" id="GO:0044208">
    <property type="term" value="P:'de novo' AMP biosynthetic process"/>
    <property type="evidence" value="ECO:0007669"/>
    <property type="project" value="UniProtKB-UniRule"/>
</dbReference>
<dbReference type="GO" id="GO:0004019">
    <property type="term" value="F:adenylosuccinate synthase activity"/>
    <property type="evidence" value="ECO:0007669"/>
    <property type="project" value="UniProtKB-UniRule"/>
</dbReference>
<dbReference type="Gene3D" id="3.90.170.10">
    <property type="entry name" value="Adenylosuccinate Synthetase, subunit A, domain 3"/>
    <property type="match status" value="1"/>
</dbReference>
<keyword evidence="3 8" id="KW-0479">Metal-binding</keyword>
<dbReference type="InterPro" id="IPR001114">
    <property type="entry name" value="Adenylosuccinate_synthetase"/>
</dbReference>
<comment type="function">
    <text evidence="8">Plays an important role in the de novo pathway of purine nucleotide biosynthesis. Catalyzes the first committed step in the biosynthesis of AMP from IMP.</text>
</comment>
<dbReference type="EC" id="6.3.4.4" evidence="8 10"/>
<feature type="active site" description="Proton donor" evidence="8">
    <location>
        <position position="41"/>
    </location>
</feature>
<evidence type="ECO:0000256" key="6">
    <source>
        <dbReference type="ARBA" id="ARBA00022842"/>
    </source>
</evidence>
<evidence type="ECO:0000256" key="3">
    <source>
        <dbReference type="ARBA" id="ARBA00022723"/>
    </source>
</evidence>
<dbReference type="PANTHER" id="PTHR11846">
    <property type="entry name" value="ADENYLOSUCCINATE SYNTHETASE"/>
    <property type="match status" value="1"/>
</dbReference>
<feature type="binding site" description="in other chain" evidence="8">
    <location>
        <position position="238"/>
    </location>
    <ligand>
        <name>IMP</name>
        <dbReference type="ChEBI" id="CHEBI:58053"/>
        <note>ligand shared between dimeric partners</note>
    </ligand>
</feature>
<feature type="binding site" evidence="8">
    <location>
        <position position="304"/>
    </location>
    <ligand>
        <name>GTP</name>
        <dbReference type="ChEBI" id="CHEBI:37565"/>
    </ligand>
</feature>
<comment type="pathway">
    <text evidence="8 10">Purine metabolism; AMP biosynthesis via de novo pathway; AMP from IMP: step 1/2.</text>
</comment>
<evidence type="ECO:0000256" key="9">
    <source>
        <dbReference type="PROSITE-ProRule" id="PRU10134"/>
    </source>
</evidence>
<accession>A0A377GYD9</accession>
<keyword evidence="8" id="KW-0963">Cytoplasm</keyword>
<comment type="similarity">
    <text evidence="8 10">Belongs to the adenylosuccinate synthetase family.</text>
</comment>
<dbReference type="GO" id="GO:0005737">
    <property type="term" value="C:cytoplasm"/>
    <property type="evidence" value="ECO:0007669"/>
    <property type="project" value="UniProtKB-SubCell"/>
</dbReference>